<dbReference type="GO" id="GO:0000184">
    <property type="term" value="P:nuclear-transcribed mRNA catabolic process, nonsense-mediated decay"/>
    <property type="evidence" value="ECO:0007669"/>
    <property type="project" value="UniProtKB-KW"/>
</dbReference>
<proteinExistence type="predicted"/>
<accession>A0A4E0R5K0</accession>
<feature type="compositionally biased region" description="Polar residues" evidence="2">
    <location>
        <begin position="86"/>
        <end position="97"/>
    </location>
</feature>
<comment type="caution">
    <text evidence="4">The sequence shown here is derived from an EMBL/GenBank/DDBJ whole genome shotgun (WGS) entry which is preliminary data.</text>
</comment>
<dbReference type="InterPro" id="IPR029060">
    <property type="entry name" value="PIN-like_dom_sf"/>
</dbReference>
<dbReference type="PANTHER" id="PTHR15696">
    <property type="entry name" value="SMG-7 SUPPRESSOR WITH MORPHOLOGICAL EFFECT ON GENITALIA PROTEIN 7"/>
    <property type="match status" value="1"/>
</dbReference>
<name>A0A4E0R5K0_FASHE</name>
<dbReference type="InterPro" id="IPR045153">
    <property type="entry name" value="Est1/Ebs1-like"/>
</dbReference>
<feature type="compositionally biased region" description="Polar residues" evidence="2">
    <location>
        <begin position="21"/>
        <end position="32"/>
    </location>
</feature>
<feature type="domain" description="PIN" evidence="3">
    <location>
        <begin position="1185"/>
        <end position="1366"/>
    </location>
</feature>
<dbReference type="SUPFAM" id="SSF48452">
    <property type="entry name" value="TPR-like"/>
    <property type="match status" value="1"/>
</dbReference>
<evidence type="ECO:0000256" key="2">
    <source>
        <dbReference type="SAM" id="MobiDB-lite"/>
    </source>
</evidence>
<feature type="compositionally biased region" description="Polar residues" evidence="2">
    <location>
        <begin position="295"/>
        <end position="305"/>
    </location>
</feature>
<feature type="compositionally biased region" description="Basic residues" evidence="2">
    <location>
        <begin position="54"/>
        <end position="74"/>
    </location>
</feature>
<evidence type="ECO:0000259" key="3">
    <source>
        <dbReference type="SMART" id="SM00670"/>
    </source>
</evidence>
<feature type="compositionally biased region" description="Basic and acidic residues" evidence="2">
    <location>
        <begin position="1"/>
        <end position="14"/>
    </location>
</feature>
<feature type="region of interest" description="Disordered" evidence="2">
    <location>
        <begin position="181"/>
        <end position="247"/>
    </location>
</feature>
<evidence type="ECO:0000313" key="4">
    <source>
        <dbReference type="EMBL" id="THD21956.1"/>
    </source>
</evidence>
<gene>
    <name evidence="4" type="ORF">D915_007174</name>
</gene>
<feature type="region of interest" description="Disordered" evidence="2">
    <location>
        <begin position="1086"/>
        <end position="1134"/>
    </location>
</feature>
<dbReference type="Gene3D" id="1.25.40.10">
    <property type="entry name" value="Tetratricopeptide repeat domain"/>
    <property type="match status" value="1"/>
</dbReference>
<feature type="compositionally biased region" description="Polar residues" evidence="2">
    <location>
        <begin position="1098"/>
        <end position="1116"/>
    </location>
</feature>
<reference evidence="4" key="1">
    <citation type="submission" date="2019-03" db="EMBL/GenBank/DDBJ databases">
        <title>Improved annotation for the trematode Fasciola hepatica.</title>
        <authorList>
            <person name="Choi Y.-J."/>
            <person name="Martin J."/>
            <person name="Mitreva M."/>
        </authorList>
    </citation>
    <scope>NUCLEOTIDE SEQUENCE [LARGE SCALE GENOMIC DNA]</scope>
</reference>
<dbReference type="InterPro" id="IPR002716">
    <property type="entry name" value="PIN_dom"/>
</dbReference>
<dbReference type="GO" id="GO:0042162">
    <property type="term" value="F:telomeric DNA binding"/>
    <property type="evidence" value="ECO:0007669"/>
    <property type="project" value="TreeGrafter"/>
</dbReference>
<dbReference type="GO" id="GO:0005697">
    <property type="term" value="C:telomerase holoenzyme complex"/>
    <property type="evidence" value="ECO:0007669"/>
    <property type="project" value="TreeGrafter"/>
</dbReference>
<feature type="region of interest" description="Disordered" evidence="2">
    <location>
        <begin position="1"/>
        <end position="102"/>
    </location>
</feature>
<dbReference type="GO" id="GO:0070034">
    <property type="term" value="F:telomerase RNA binding"/>
    <property type="evidence" value="ECO:0007669"/>
    <property type="project" value="TreeGrafter"/>
</dbReference>
<feature type="compositionally biased region" description="Basic and acidic residues" evidence="2">
    <location>
        <begin position="1117"/>
        <end position="1132"/>
    </location>
</feature>
<dbReference type="PANTHER" id="PTHR15696:SF0">
    <property type="entry name" value="TELOMERASE-BINDING PROTEIN EST1A"/>
    <property type="match status" value="1"/>
</dbReference>
<feature type="compositionally biased region" description="Low complexity" evidence="2">
    <location>
        <begin position="659"/>
        <end position="672"/>
    </location>
</feature>
<dbReference type="CDD" id="cd09885">
    <property type="entry name" value="PIN_Smg6-like"/>
    <property type="match status" value="1"/>
</dbReference>
<feature type="compositionally biased region" description="Acidic residues" evidence="2">
    <location>
        <begin position="680"/>
        <end position="690"/>
    </location>
</feature>
<dbReference type="Pfam" id="PF13638">
    <property type="entry name" value="PIN_4"/>
    <property type="match status" value="1"/>
</dbReference>
<feature type="region of interest" description="Disordered" evidence="2">
    <location>
        <begin position="657"/>
        <end position="690"/>
    </location>
</feature>
<feature type="region of interest" description="Disordered" evidence="2">
    <location>
        <begin position="1407"/>
        <end position="1426"/>
    </location>
</feature>
<organism evidence="4 5">
    <name type="scientific">Fasciola hepatica</name>
    <name type="common">Liver fluke</name>
    <dbReference type="NCBI Taxonomy" id="6192"/>
    <lineage>
        <taxon>Eukaryota</taxon>
        <taxon>Metazoa</taxon>
        <taxon>Spiralia</taxon>
        <taxon>Lophotrochozoa</taxon>
        <taxon>Platyhelminthes</taxon>
        <taxon>Trematoda</taxon>
        <taxon>Digenea</taxon>
        <taxon>Plagiorchiida</taxon>
        <taxon>Echinostomata</taxon>
        <taxon>Echinostomatoidea</taxon>
        <taxon>Fasciolidae</taxon>
        <taxon>Fasciola</taxon>
    </lineage>
</organism>
<feature type="compositionally biased region" description="Polar residues" evidence="2">
    <location>
        <begin position="236"/>
        <end position="247"/>
    </location>
</feature>
<sequence>MSDSTRTKRPDRQLYRPPKYNQPSQSCGSLDTDQAHFDAKWTETSTASTDYPARKGRSQSHRLSRGRGTHRGLRGRMGVRQMEEMSGSQDTPKSNVTSRDRSPCAAQTIVTKCIRATVLNTVTPTESGEGISALGHRSAPILPHDSLGTGKHGGLIHLPKDIDIYQAPDEPKVVAFCRQPRRSSNQPCTSKPVVVVRPSFPQSRHSNGDPITSDSEIHSSASKPTAFDEFQDHGSRSNIDSLQNSRPGSWTDAAKIAYQCFIQSLSQLEREQQNFSPTDPPSSERGFQNPHKQESSTTAIGQRPSSIPCPNEDISAIMQEIVQLDGALTALLIPPGLCACAIPIIEPPPPHPEPKKEWSQIQTLVFRWWTAVHRLRERLFSLFESVILSDLDYCNTAHVEQGMWKSVFYTVLELLRSWISNPESTGMLQVDPHSSSGNSNEENDVLFVLRHICLKDVIEVGEDRLCSLLDRVQSINHIYLAPLLADGRPPPETRSRTRRLVYLSAQKLMLFLGDLARYREILLGDRNFGKARNWYQKAQLLVPKNGRSYNQLAVLAMYTSRHLDAMCYYMRTLAASNPFPTASQSLAALFNEIRPRAENLMRQLRRPKAEVTNSHHASFHSADPRFQRVEIWVHPLDGQTTVLQGARRLVYLPTPTTCSSQKNISRSSQSSNDWDRVGENDEDDEDAQAEQEEYANMSLIEASKLSRQFGLMFIYAHGKLYTKIGMETFPEVASMALQAFSGLLAQKPCPLSAERLCQLCVVNMYNVDRAMSLTTHVGSISSTMEKQSGSKASGAFNRLDRPHYSGSKSEMDRSEIQPISRLSGSETLRSVHHDHAARFALDAFSLLCRRTAHLLQEHLTKLSPIAIPVRLSLLPILLKNGVDCVCVFVLIVIALSLCQPIPDGEPTWWIPPDARLLLSALRLWSEWMILHPEHWLPPPNHRDPTLRPYLNDWKLVAELCTRAANWLNRNSTRPEYEEASPTTSLVLRLKGLSEYEVEDGEKQSRDLVHEFQAAFLFEEAYVAGFKPMLDLIPKLYRYTGDWTAETVADFVRIEKLVLFGDFLCGIEPPVLTYDLDRAIYESAIERESSEKKQDRPSDSLSLNYSIDSNDSTSSPNDKSKPETPSHNTDPKDSQASADIAALQLKRALLQHQLEEEARLAAWRRNAISQAASGGRRAVELEVRPIYLLPDTNCYIDWLEGIATLAQRSSNYTVLVPIVVVNELDILARFGSSSSNGSTWRSGRLVEEDSEVTRAGLIQERAHRAITYLEHEFAVRNTRLRALTARGSFLETIAYRTEINGGREPGQTNDDVILACCNHFCKDDSDRLCLSGFGRNADQELLGEQTNQPMRIVREVVLLTSDRNLRLKAMNINVPARPLRTFVNWSRLPLITLLPNLNAEPNLIADGRKAEFPRPQPRGQWKQPLRH</sequence>
<dbReference type="SMART" id="SM00670">
    <property type="entry name" value="PINc"/>
    <property type="match status" value="1"/>
</dbReference>
<evidence type="ECO:0000313" key="5">
    <source>
        <dbReference type="Proteomes" id="UP000230066"/>
    </source>
</evidence>
<dbReference type="Pfam" id="PF10373">
    <property type="entry name" value="EST1_DNA_bind"/>
    <property type="match status" value="1"/>
</dbReference>
<dbReference type="InterPro" id="IPR011990">
    <property type="entry name" value="TPR-like_helical_dom_sf"/>
</dbReference>
<dbReference type="EMBL" id="JXXN02003108">
    <property type="protein sequence ID" value="THD21956.1"/>
    <property type="molecule type" value="Genomic_DNA"/>
</dbReference>
<keyword evidence="1" id="KW-0866">Nonsense-mediated mRNA decay</keyword>
<dbReference type="Gene3D" id="3.40.50.1010">
    <property type="entry name" value="5'-nuclease"/>
    <property type="match status" value="1"/>
</dbReference>
<evidence type="ECO:0000256" key="1">
    <source>
        <dbReference type="ARBA" id="ARBA00023161"/>
    </source>
</evidence>
<feature type="region of interest" description="Disordered" evidence="2">
    <location>
        <begin position="269"/>
        <end position="308"/>
    </location>
</feature>
<feature type="compositionally biased region" description="Basic and acidic residues" evidence="2">
    <location>
        <begin position="1086"/>
        <end position="1097"/>
    </location>
</feature>
<protein>
    <recommendedName>
        <fullName evidence="3">PIN domain-containing protein</fullName>
    </recommendedName>
</protein>
<dbReference type="InterPro" id="IPR018834">
    <property type="entry name" value="DNA/RNA-bd_Est1-type"/>
</dbReference>
<dbReference type="SUPFAM" id="SSF88723">
    <property type="entry name" value="PIN domain-like"/>
    <property type="match status" value="1"/>
</dbReference>
<keyword evidence="5" id="KW-1185">Reference proteome</keyword>
<dbReference type="Proteomes" id="UP000230066">
    <property type="component" value="Unassembled WGS sequence"/>
</dbReference>
<feature type="compositionally biased region" description="Polar residues" evidence="2">
    <location>
        <begin position="200"/>
        <end position="223"/>
    </location>
</feature>